<sequence>MATVAPFSSTAYSAVPNTPTRSRTQSTTVSMYSDKDTLSPPSTPPRRPSAAFALTSARSSRRLPAIIVFGALSVLAWTLLGRSGSSSHPLLSPAGRLQYNARGKVAVDFETHELPEEWLCNPYKEPGKLIVDLDTPHNNIWKPYDETCETSQLMKGLLSELKAKNESRNSRHRGPLRSHDSSRPTSKGESEAPLYPWLVNATILMQGDSMERLHLSDFCDFVGGELVNISPNHTASPPTYRKQMPVVLGKDGKETQASIDEREFRIAIEDHWENRPNSWFYTRPWYCNIKEYNATLVSVFAWGMEDMEDAYAGEEFFHGPSTWVQRFHHVTMPLLQNLAKHLDRPQILHPTMIELSAGFWDLRAMTEQDFISRGIQRPYPMDSPIPFGNIGEEREKRWAGNAAEIIKLVAETFQGEKGVRDGPMITWRSLHHPKRNNYTPYTRAFALDQLARKVIHDLRVSSLATHPTVYSSARQAVFDTKDRLFASHHGEKDVIKGPAVDYGFDERLRVNEIGPLLLGQQDQFKDFLHPNAIPGSYLWSDIMLYELKRTVLRIGRS</sequence>
<accession>A0A1Y2DZU1</accession>
<proteinExistence type="predicted"/>
<gene>
    <name evidence="2" type="ORF">BCR35DRAFT_308676</name>
</gene>
<keyword evidence="3" id="KW-1185">Reference proteome</keyword>
<protein>
    <submittedName>
        <fullName evidence="2">Uncharacterized protein</fullName>
    </submittedName>
</protein>
<dbReference type="OrthoDB" id="2588793at2759"/>
<dbReference type="InParanoid" id="A0A1Y2DZU1"/>
<evidence type="ECO:0000313" key="3">
    <source>
        <dbReference type="Proteomes" id="UP000193467"/>
    </source>
</evidence>
<dbReference type="Proteomes" id="UP000193467">
    <property type="component" value="Unassembled WGS sequence"/>
</dbReference>
<evidence type="ECO:0000256" key="1">
    <source>
        <dbReference type="SAM" id="MobiDB-lite"/>
    </source>
</evidence>
<evidence type="ECO:0000313" key="2">
    <source>
        <dbReference type="EMBL" id="ORY64767.1"/>
    </source>
</evidence>
<feature type="compositionally biased region" description="Polar residues" evidence="1">
    <location>
        <begin position="1"/>
        <end position="31"/>
    </location>
</feature>
<comment type="caution">
    <text evidence="2">The sequence shown here is derived from an EMBL/GenBank/DDBJ whole genome shotgun (WGS) entry which is preliminary data.</text>
</comment>
<reference evidence="2 3" key="1">
    <citation type="submission" date="2016-07" db="EMBL/GenBank/DDBJ databases">
        <title>Pervasive Adenine N6-methylation of Active Genes in Fungi.</title>
        <authorList>
            <consortium name="DOE Joint Genome Institute"/>
            <person name="Mondo S.J."/>
            <person name="Dannebaum R.O."/>
            <person name="Kuo R.C."/>
            <person name="Labutti K."/>
            <person name="Haridas S."/>
            <person name="Kuo A."/>
            <person name="Salamov A."/>
            <person name="Ahrendt S.R."/>
            <person name="Lipzen A."/>
            <person name="Sullivan W."/>
            <person name="Andreopoulos W.B."/>
            <person name="Clum A."/>
            <person name="Lindquist E."/>
            <person name="Daum C."/>
            <person name="Ramamoorthy G.K."/>
            <person name="Gryganskyi A."/>
            <person name="Culley D."/>
            <person name="Magnuson J.K."/>
            <person name="James T.Y."/>
            <person name="O'Malley M.A."/>
            <person name="Stajich J.E."/>
            <person name="Spatafora J.W."/>
            <person name="Visel A."/>
            <person name="Grigoriev I.V."/>
        </authorList>
    </citation>
    <scope>NUCLEOTIDE SEQUENCE [LARGE SCALE GENOMIC DNA]</scope>
    <source>
        <strain evidence="2 3">62-1032</strain>
    </source>
</reference>
<feature type="region of interest" description="Disordered" evidence="1">
    <location>
        <begin position="163"/>
        <end position="191"/>
    </location>
</feature>
<dbReference type="EMBL" id="MCGR01000065">
    <property type="protein sequence ID" value="ORY64767.1"/>
    <property type="molecule type" value="Genomic_DNA"/>
</dbReference>
<feature type="region of interest" description="Disordered" evidence="1">
    <location>
        <begin position="1"/>
        <end position="49"/>
    </location>
</feature>
<feature type="compositionally biased region" description="Basic and acidic residues" evidence="1">
    <location>
        <begin position="177"/>
        <end position="190"/>
    </location>
</feature>
<dbReference type="AlphaFoldDB" id="A0A1Y2DZU1"/>
<organism evidence="2 3">
    <name type="scientific">Leucosporidium creatinivorum</name>
    <dbReference type="NCBI Taxonomy" id="106004"/>
    <lineage>
        <taxon>Eukaryota</taxon>
        <taxon>Fungi</taxon>
        <taxon>Dikarya</taxon>
        <taxon>Basidiomycota</taxon>
        <taxon>Pucciniomycotina</taxon>
        <taxon>Microbotryomycetes</taxon>
        <taxon>Leucosporidiales</taxon>
        <taxon>Leucosporidium</taxon>
    </lineage>
</organism>
<name>A0A1Y2DZU1_9BASI</name>